<accession>A0AC34R299</accession>
<name>A0AC34R299_9BILA</name>
<protein>
    <submittedName>
        <fullName evidence="2">Uncharacterized protein</fullName>
    </submittedName>
</protein>
<proteinExistence type="predicted"/>
<sequence>MSVIRELEAAYIKDGKQHIFEAMKPAEAVLISGIDFYQWLDGRKQYQALLVALKHGGPLFPTITAVYEKYASKLVVDFMYESHMSRGAVSSATLNEILQELKKATTHGIWTTLSTYRGRKRIFDAKCARIVRQKKAGEGPLKAPKRKFQSDPDIGVDIKDIAASISSVDEQNLMQTIERTA</sequence>
<evidence type="ECO:0000313" key="1">
    <source>
        <dbReference type="Proteomes" id="UP000887576"/>
    </source>
</evidence>
<organism evidence="1 2">
    <name type="scientific">Panagrolaimus sp. JU765</name>
    <dbReference type="NCBI Taxonomy" id="591449"/>
    <lineage>
        <taxon>Eukaryota</taxon>
        <taxon>Metazoa</taxon>
        <taxon>Ecdysozoa</taxon>
        <taxon>Nematoda</taxon>
        <taxon>Chromadorea</taxon>
        <taxon>Rhabditida</taxon>
        <taxon>Tylenchina</taxon>
        <taxon>Panagrolaimomorpha</taxon>
        <taxon>Panagrolaimoidea</taxon>
        <taxon>Panagrolaimidae</taxon>
        <taxon>Panagrolaimus</taxon>
    </lineage>
</organism>
<dbReference type="WBParaSite" id="JU765_v2.g2811.t1">
    <property type="protein sequence ID" value="JU765_v2.g2811.t1"/>
    <property type="gene ID" value="JU765_v2.g2811"/>
</dbReference>
<reference evidence="2" key="1">
    <citation type="submission" date="2022-11" db="UniProtKB">
        <authorList>
            <consortium name="WormBaseParasite"/>
        </authorList>
    </citation>
    <scope>IDENTIFICATION</scope>
</reference>
<evidence type="ECO:0000313" key="2">
    <source>
        <dbReference type="WBParaSite" id="JU765_v2.g2811.t1"/>
    </source>
</evidence>
<dbReference type="Proteomes" id="UP000887576">
    <property type="component" value="Unplaced"/>
</dbReference>